<organism evidence="6 7">
    <name type="scientific">Arthrobacter citreus</name>
    <dbReference type="NCBI Taxonomy" id="1670"/>
    <lineage>
        <taxon>Bacteria</taxon>
        <taxon>Bacillati</taxon>
        <taxon>Actinomycetota</taxon>
        <taxon>Actinomycetes</taxon>
        <taxon>Micrococcales</taxon>
        <taxon>Micrococcaceae</taxon>
        <taxon>Arthrobacter</taxon>
    </lineage>
</organism>
<dbReference type="RefSeq" id="WP_342022837.1">
    <property type="nucleotide sequence ID" value="NZ_CP151657.1"/>
</dbReference>
<protein>
    <submittedName>
        <fullName evidence="6">Bifunctional 4-hydroxy-2-oxoglutarate aldolase/2-dehydro-3-deoxy-phosphogluconate aldolase</fullName>
    </submittedName>
</protein>
<dbReference type="InterPro" id="IPR000887">
    <property type="entry name" value="Aldlse_KDPG_KHG"/>
</dbReference>
<evidence type="ECO:0000256" key="4">
    <source>
        <dbReference type="ARBA" id="ARBA00023239"/>
    </source>
</evidence>
<name>A0ABZ2ZSM4_9MICC</name>
<keyword evidence="7" id="KW-1185">Reference proteome</keyword>
<keyword evidence="5" id="KW-0119">Carbohydrate metabolism</keyword>
<dbReference type="Pfam" id="PF01081">
    <property type="entry name" value="Aldolase"/>
    <property type="match status" value="1"/>
</dbReference>
<dbReference type="PANTHER" id="PTHR30246">
    <property type="entry name" value="2-KETO-3-DEOXY-6-PHOSPHOGLUCONATE ALDOLASE"/>
    <property type="match status" value="1"/>
</dbReference>
<dbReference type="PANTHER" id="PTHR30246:SF1">
    <property type="entry name" value="2-DEHYDRO-3-DEOXY-6-PHOSPHOGALACTONATE ALDOLASE-RELATED"/>
    <property type="match status" value="1"/>
</dbReference>
<dbReference type="CDD" id="cd00452">
    <property type="entry name" value="KDPG_aldolase"/>
    <property type="match status" value="1"/>
</dbReference>
<evidence type="ECO:0000256" key="5">
    <source>
        <dbReference type="ARBA" id="ARBA00023277"/>
    </source>
</evidence>
<accession>A0ABZ2ZSM4</accession>
<evidence type="ECO:0000313" key="7">
    <source>
        <dbReference type="Proteomes" id="UP001448858"/>
    </source>
</evidence>
<reference evidence="6 7" key="1">
    <citation type="submission" date="2024-04" db="EMBL/GenBank/DDBJ databases">
        <title>Arthrobacter sp. from Plains bison fecal sample.</title>
        <authorList>
            <person name="Ruzzini A."/>
        </authorList>
    </citation>
    <scope>NUCLEOTIDE SEQUENCE [LARGE SCALE GENOMIC DNA]</scope>
    <source>
        <strain evidence="6 7">EINP1</strain>
    </source>
</reference>
<sequence length="226" mass="23064">MTADSGPSAFRRVPLTSTLQRTRIIAVLRGGHPDRAEAVADILVANGIRCLELAMTTPGALGTLERLAARLPEDVDLGIGAVMTPQDVVRAAGAGARFIASPNAAPDVIHAARNLEVASHPGAMTPGEIHLAWRAGASAVRLFPAGSLGTGHLEDVRAALPDIPLIPSGSITLSGTAGWFAAGAAAVVFGPELLGDALVPGGDLDRLAGRALQVRTNAERGHNQAP</sequence>
<evidence type="ECO:0000256" key="3">
    <source>
        <dbReference type="ARBA" id="ARBA00011233"/>
    </source>
</evidence>
<keyword evidence="4" id="KW-0456">Lyase</keyword>
<dbReference type="Gene3D" id="3.20.20.70">
    <property type="entry name" value="Aldolase class I"/>
    <property type="match status" value="1"/>
</dbReference>
<gene>
    <name evidence="6" type="ORF">AAE021_13405</name>
</gene>
<evidence type="ECO:0000256" key="1">
    <source>
        <dbReference type="ARBA" id="ARBA00004761"/>
    </source>
</evidence>
<comment type="pathway">
    <text evidence="1">Carbohydrate acid metabolism.</text>
</comment>
<dbReference type="InterPro" id="IPR013785">
    <property type="entry name" value="Aldolase_TIM"/>
</dbReference>
<dbReference type="EMBL" id="CP151657">
    <property type="protein sequence ID" value="WZP15169.1"/>
    <property type="molecule type" value="Genomic_DNA"/>
</dbReference>
<proteinExistence type="inferred from homology"/>
<dbReference type="SUPFAM" id="SSF51569">
    <property type="entry name" value="Aldolase"/>
    <property type="match status" value="1"/>
</dbReference>
<comment type="similarity">
    <text evidence="2">Belongs to the KHG/KDPG aldolase family.</text>
</comment>
<evidence type="ECO:0000313" key="6">
    <source>
        <dbReference type="EMBL" id="WZP15169.1"/>
    </source>
</evidence>
<comment type="subunit">
    <text evidence="3">Homotrimer.</text>
</comment>
<dbReference type="Proteomes" id="UP001448858">
    <property type="component" value="Chromosome"/>
</dbReference>
<evidence type="ECO:0000256" key="2">
    <source>
        <dbReference type="ARBA" id="ARBA00006906"/>
    </source>
</evidence>